<reference evidence="1" key="1">
    <citation type="journal article" date="2012" name="Science">
        <title>Fermentation, hydrogen, and sulfur metabolism in multiple uncultivated bacterial phyla.</title>
        <authorList>
            <person name="Wrighton K.C."/>
            <person name="Thomas B.C."/>
            <person name="Sharon I."/>
            <person name="Miller C.S."/>
            <person name="Castelle C.J."/>
            <person name="VerBerkmoes N.C."/>
            <person name="Wilkins M.J."/>
            <person name="Hettich R.L."/>
            <person name="Lipton M.S."/>
            <person name="Williams K.H."/>
            <person name="Long P.E."/>
            <person name="Banfield J.F."/>
        </authorList>
    </citation>
    <scope>NUCLEOTIDE SEQUENCE [LARGE SCALE GENOMIC DNA]</scope>
</reference>
<dbReference type="AlphaFoldDB" id="K2G115"/>
<evidence type="ECO:0000313" key="1">
    <source>
        <dbReference type="EMBL" id="EKE27887.1"/>
    </source>
</evidence>
<organism evidence="1">
    <name type="scientific">uncultured bacterium</name>
    <name type="common">gcode 4</name>
    <dbReference type="NCBI Taxonomy" id="1234023"/>
    <lineage>
        <taxon>Bacteria</taxon>
        <taxon>environmental samples</taxon>
    </lineage>
</organism>
<dbReference type="InterPro" id="IPR036412">
    <property type="entry name" value="HAD-like_sf"/>
</dbReference>
<protein>
    <submittedName>
        <fullName evidence="1">Uncharacterized protein</fullName>
    </submittedName>
</protein>
<name>K2G115_9BACT</name>
<dbReference type="SUPFAM" id="SSF56784">
    <property type="entry name" value="HAD-like"/>
    <property type="match status" value="1"/>
</dbReference>
<gene>
    <name evidence="1" type="ORF">ACD_3C00136G0003</name>
</gene>
<accession>K2G115</accession>
<sequence length="316" mass="37513">MLTPESNNTPDIKGNYEIIWKDGPIKLAVSMVIWDVLSGNITSEMWYFLFVVTLDEESIKKAISIKEQNPKVRVMIIDLFWLSSRSMNSREIIEFSKLTKLPFVKHITETDSFLFDIMKSADEFREADEKWENNLEVTKAQIWYSSRILWYLKHDLPKTIIENWNSYKVDESKRAIFEKLIEDARTAFDMKSHVTESQVVRFIMDTKTQIEKVMEWEISWAYCDIDDTIIKADWTIIESTLLILENLEKEWKEIHIWTWGDMEMAKEKLTWTPFERFPLLSKYDYSGANAEIVIDNVSPEKFAIQTWITAKRFIRV</sequence>
<proteinExistence type="predicted"/>
<dbReference type="EMBL" id="AMFJ01000410">
    <property type="protein sequence ID" value="EKE27887.1"/>
    <property type="molecule type" value="Genomic_DNA"/>
</dbReference>
<comment type="caution">
    <text evidence="1">The sequence shown here is derived from an EMBL/GenBank/DDBJ whole genome shotgun (WGS) entry which is preliminary data.</text>
</comment>